<dbReference type="InterPro" id="IPR002205">
    <property type="entry name" value="Topo_IIA_dom_A"/>
</dbReference>
<evidence type="ECO:0000256" key="3">
    <source>
        <dbReference type="ARBA" id="ARBA00012895"/>
    </source>
</evidence>
<keyword evidence="6" id="KW-0799">Topoisomerase</keyword>
<keyword evidence="8" id="KW-0413">Isomerase</keyword>
<evidence type="ECO:0000259" key="10">
    <source>
        <dbReference type="SMART" id="SM00434"/>
    </source>
</evidence>
<comment type="caution">
    <text evidence="11">The sequence shown here is derived from an EMBL/GenBank/DDBJ whole genome shotgun (WGS) entry which is preliminary data.</text>
</comment>
<keyword evidence="4" id="KW-0547">Nucleotide-binding</keyword>
<dbReference type="Gene3D" id="3.30.1360.40">
    <property type="match status" value="1"/>
</dbReference>
<dbReference type="GO" id="GO:0005634">
    <property type="term" value="C:nucleus"/>
    <property type="evidence" value="ECO:0007669"/>
    <property type="project" value="TreeGrafter"/>
</dbReference>
<keyword evidence="12" id="KW-1185">Reference proteome</keyword>
<proteinExistence type="predicted"/>
<evidence type="ECO:0000256" key="4">
    <source>
        <dbReference type="ARBA" id="ARBA00022741"/>
    </source>
</evidence>
<evidence type="ECO:0000256" key="5">
    <source>
        <dbReference type="ARBA" id="ARBA00022840"/>
    </source>
</evidence>
<dbReference type="GO" id="GO:0005524">
    <property type="term" value="F:ATP binding"/>
    <property type="evidence" value="ECO:0007669"/>
    <property type="project" value="UniProtKB-KW"/>
</dbReference>
<feature type="compositionally biased region" description="Basic and acidic residues" evidence="9">
    <location>
        <begin position="306"/>
        <end position="333"/>
    </location>
</feature>
<evidence type="ECO:0000313" key="11">
    <source>
        <dbReference type="EMBL" id="KAJ9562870.1"/>
    </source>
</evidence>
<dbReference type="GO" id="GO:0000712">
    <property type="term" value="P:resolution of meiotic recombination intermediates"/>
    <property type="evidence" value="ECO:0007669"/>
    <property type="project" value="TreeGrafter"/>
</dbReference>
<evidence type="ECO:0000313" key="12">
    <source>
        <dbReference type="Proteomes" id="UP001172457"/>
    </source>
</evidence>
<evidence type="ECO:0000256" key="8">
    <source>
        <dbReference type="ARBA" id="ARBA00023235"/>
    </source>
</evidence>
<dbReference type="EC" id="5.6.2.2" evidence="3"/>
<feature type="compositionally biased region" description="Basic and acidic residues" evidence="9">
    <location>
        <begin position="439"/>
        <end position="448"/>
    </location>
</feature>
<dbReference type="EMBL" id="JARYMX010000002">
    <property type="protein sequence ID" value="KAJ9562870.1"/>
    <property type="molecule type" value="Genomic_DNA"/>
</dbReference>
<feature type="compositionally biased region" description="Acidic residues" evidence="9">
    <location>
        <begin position="376"/>
        <end position="397"/>
    </location>
</feature>
<accession>A0AA38TXM1</accession>
<dbReference type="GO" id="GO:0003918">
    <property type="term" value="F:DNA topoisomerase type II (double strand cut, ATP-hydrolyzing) activity"/>
    <property type="evidence" value="ECO:0007669"/>
    <property type="project" value="UniProtKB-EC"/>
</dbReference>
<dbReference type="Proteomes" id="UP001172457">
    <property type="component" value="Chromosome 2"/>
</dbReference>
<comment type="catalytic activity">
    <reaction evidence="1">
        <text>ATP-dependent breakage, passage and rejoining of double-stranded DNA.</text>
        <dbReference type="EC" id="5.6.2.2"/>
    </reaction>
</comment>
<protein>
    <recommendedName>
        <fullName evidence="3">DNA topoisomerase (ATP-hydrolyzing)</fullName>
        <ecNumber evidence="3">5.6.2.2</ecNumber>
    </recommendedName>
</protein>
<dbReference type="PANTHER" id="PTHR10169">
    <property type="entry name" value="DNA TOPOISOMERASE/GYRASE"/>
    <property type="match status" value="1"/>
</dbReference>
<dbReference type="AlphaFoldDB" id="A0AA38TXM1"/>
<sequence>MLTKGRPGSAANHFHFCQAIKLREHFVTVCLFFVVHDGPNFDLDKIQRYCDFINKELCHFFRFDLQRSIPSLVDGLKVVERKILFYAFEKGIFKEITIQEFFGYVSENTAYRHGEEILVNGSGGIGTGWSSFIPKYHPLEIIENLRNMLHDRKACVIIKPWYKGFNEEIKKITKETYTIQGSTQVIEPNTVLIFELPIKTWTDHYRISHTRKSDDKTVNFEVLLSAEQMAEANREGIYKKLKLISNLKLTNMDLLGTNGREATKRSKSSLNPDVGGGDEDRGEDDNGDATAGSNIVVEGVQGVDDGDGHRDGDRREEHEEASDGHHGEGHGDDVGVGDEDRGEDDNGDATAESNINLDVVEGVDNNGDEGDRREENEEANADDGDGEEDVHEEEADDGDGHHGEGDGDGERREANADDGDGDGREGEEDVHEEEEDDGDGHHGGHGDDVGGGDEDRGEDDNGDATAGSNIVVERVHGLDNGDGHRDGDRREKHEEANADDGDGDGREGEEDVHEEEADDGYDGHHGEGDGDGEHGGESGNDGDGEESGNDGDGEESDDDFELADDGDGGHGLDHCALIYFSLTPYMTGKAMANSALNSTGD</sequence>
<feature type="compositionally biased region" description="Acidic residues" evidence="9">
    <location>
        <begin position="450"/>
        <end position="462"/>
    </location>
</feature>
<reference evidence="11" key="1">
    <citation type="submission" date="2023-03" db="EMBL/GenBank/DDBJ databases">
        <title>Chromosome-scale reference genome and RAD-based genetic map of yellow starthistle (Centaurea solstitialis) reveal putative structural variation and QTLs associated with invader traits.</title>
        <authorList>
            <person name="Reatini B."/>
            <person name="Cang F.A."/>
            <person name="Jiang Q."/>
            <person name="Mckibben M.T.W."/>
            <person name="Barker M.S."/>
            <person name="Rieseberg L.H."/>
            <person name="Dlugosch K.M."/>
        </authorList>
    </citation>
    <scope>NUCLEOTIDE SEQUENCE</scope>
    <source>
        <strain evidence="11">CAN-66</strain>
        <tissue evidence="11">Leaf</tissue>
    </source>
</reference>
<gene>
    <name evidence="11" type="ORF">OSB04_008030</name>
</gene>
<dbReference type="GO" id="GO:0003677">
    <property type="term" value="F:DNA binding"/>
    <property type="evidence" value="ECO:0007669"/>
    <property type="project" value="UniProtKB-KW"/>
</dbReference>
<dbReference type="Pfam" id="PF00521">
    <property type="entry name" value="DNA_topoisoIV"/>
    <property type="match status" value="1"/>
</dbReference>
<dbReference type="SUPFAM" id="SSF56719">
    <property type="entry name" value="Type II DNA topoisomerase"/>
    <property type="match status" value="1"/>
</dbReference>
<organism evidence="11 12">
    <name type="scientific">Centaurea solstitialis</name>
    <name type="common">yellow star-thistle</name>
    <dbReference type="NCBI Taxonomy" id="347529"/>
    <lineage>
        <taxon>Eukaryota</taxon>
        <taxon>Viridiplantae</taxon>
        <taxon>Streptophyta</taxon>
        <taxon>Embryophyta</taxon>
        <taxon>Tracheophyta</taxon>
        <taxon>Spermatophyta</taxon>
        <taxon>Magnoliopsida</taxon>
        <taxon>eudicotyledons</taxon>
        <taxon>Gunneridae</taxon>
        <taxon>Pentapetalae</taxon>
        <taxon>asterids</taxon>
        <taxon>campanulids</taxon>
        <taxon>Asterales</taxon>
        <taxon>Asteraceae</taxon>
        <taxon>Carduoideae</taxon>
        <taxon>Cardueae</taxon>
        <taxon>Centaureinae</taxon>
        <taxon>Centaurea</taxon>
    </lineage>
</organism>
<feature type="domain" description="Topo IIA-type catalytic" evidence="10">
    <location>
        <begin position="47"/>
        <end position="390"/>
    </location>
</feature>
<dbReference type="InterPro" id="IPR013758">
    <property type="entry name" value="Topo_IIA_A/C_ab"/>
</dbReference>
<feature type="compositionally biased region" description="Acidic residues" evidence="9">
    <location>
        <begin position="276"/>
        <end position="287"/>
    </location>
</feature>
<feature type="compositionally biased region" description="Acidic residues" evidence="9">
    <location>
        <begin position="540"/>
        <end position="566"/>
    </location>
</feature>
<feature type="compositionally biased region" description="Basic and acidic residues" evidence="9">
    <location>
        <begin position="521"/>
        <end position="536"/>
    </location>
</feature>
<feature type="region of interest" description="Disordered" evidence="9">
    <location>
        <begin position="258"/>
        <end position="573"/>
    </location>
</feature>
<evidence type="ECO:0000256" key="1">
    <source>
        <dbReference type="ARBA" id="ARBA00000185"/>
    </source>
</evidence>
<dbReference type="PANTHER" id="PTHR10169:SF38">
    <property type="entry name" value="DNA TOPOISOMERASE 2"/>
    <property type="match status" value="1"/>
</dbReference>
<dbReference type="Gene3D" id="3.90.199.10">
    <property type="entry name" value="Topoisomerase II, domain 5"/>
    <property type="match status" value="2"/>
</dbReference>
<feature type="compositionally biased region" description="Acidic residues" evidence="9">
    <location>
        <begin position="335"/>
        <end position="347"/>
    </location>
</feature>
<name>A0AA38TXM1_9ASTR</name>
<dbReference type="GO" id="GO:0006265">
    <property type="term" value="P:DNA topological change"/>
    <property type="evidence" value="ECO:0007669"/>
    <property type="project" value="InterPro"/>
</dbReference>
<feature type="compositionally biased region" description="Acidic residues" evidence="9">
    <location>
        <begin position="497"/>
        <end position="520"/>
    </location>
</feature>
<dbReference type="InterPro" id="IPR050634">
    <property type="entry name" value="DNA_Topoisomerase_II"/>
</dbReference>
<keyword evidence="5" id="KW-0067">ATP-binding</keyword>
<dbReference type="InterPro" id="IPR013760">
    <property type="entry name" value="Topo_IIA-like_dom_sf"/>
</dbReference>
<dbReference type="SMART" id="SM00434">
    <property type="entry name" value="TOP4c"/>
    <property type="match status" value="1"/>
</dbReference>
<comment type="cofactor">
    <cofactor evidence="2">
        <name>Mg(2+)</name>
        <dbReference type="ChEBI" id="CHEBI:18420"/>
    </cofactor>
</comment>
<evidence type="ECO:0000256" key="9">
    <source>
        <dbReference type="SAM" id="MobiDB-lite"/>
    </source>
</evidence>
<dbReference type="GO" id="GO:0000819">
    <property type="term" value="P:sister chromatid segregation"/>
    <property type="evidence" value="ECO:0007669"/>
    <property type="project" value="TreeGrafter"/>
</dbReference>
<feature type="compositionally biased region" description="Acidic residues" evidence="9">
    <location>
        <begin position="416"/>
        <end position="438"/>
    </location>
</feature>
<feature type="compositionally biased region" description="Basic and acidic residues" evidence="9">
    <location>
        <begin position="473"/>
        <end position="496"/>
    </location>
</feature>
<feature type="compositionally biased region" description="Basic and acidic residues" evidence="9">
    <location>
        <begin position="398"/>
        <end position="415"/>
    </location>
</feature>
<evidence type="ECO:0000256" key="6">
    <source>
        <dbReference type="ARBA" id="ARBA00023029"/>
    </source>
</evidence>
<keyword evidence="7" id="KW-0238">DNA-binding</keyword>
<evidence type="ECO:0000256" key="2">
    <source>
        <dbReference type="ARBA" id="ARBA00001946"/>
    </source>
</evidence>
<evidence type="ECO:0000256" key="7">
    <source>
        <dbReference type="ARBA" id="ARBA00023125"/>
    </source>
</evidence>